<evidence type="ECO:0000313" key="2">
    <source>
        <dbReference type="EMBL" id="AFZ21959.1"/>
    </source>
</evidence>
<dbReference type="AlphaFoldDB" id="K9WQ85"/>
<dbReference type="RefSeq" id="WP_015186086.1">
    <property type="nucleotide sequence ID" value="NC_019738.1"/>
</dbReference>
<feature type="signal peptide" evidence="1">
    <location>
        <begin position="1"/>
        <end position="20"/>
    </location>
</feature>
<dbReference type="OrthoDB" id="462221at2"/>
<dbReference type="KEGG" id="mic:Mic7113_6372"/>
<sequence>MNLKAILLATIIGLSVPAIADIALDTHAVAQIYANEGTYTDSEWQVTIGYDGNALSYYGENLRTGDSIRLRGAKVSGNSQRRIYTWTNGNIRYQVAWKPSEPQIIRLEVFDGRGRKILNRLLYNG</sequence>
<proteinExistence type="predicted"/>
<accession>K9WQ85</accession>
<feature type="chain" id="PRO_5003937421" evidence="1">
    <location>
        <begin position="21"/>
        <end position="125"/>
    </location>
</feature>
<organism evidence="2 3">
    <name type="scientific">Allocoleopsis franciscana PCC 7113</name>
    <dbReference type="NCBI Taxonomy" id="1173027"/>
    <lineage>
        <taxon>Bacteria</taxon>
        <taxon>Bacillati</taxon>
        <taxon>Cyanobacteriota</taxon>
        <taxon>Cyanophyceae</taxon>
        <taxon>Coleofasciculales</taxon>
        <taxon>Coleofasciculaceae</taxon>
        <taxon>Allocoleopsis</taxon>
        <taxon>Allocoleopsis franciscana</taxon>
    </lineage>
</organism>
<dbReference type="EMBL" id="CP003630">
    <property type="protein sequence ID" value="AFZ21959.1"/>
    <property type="molecule type" value="Genomic_DNA"/>
</dbReference>
<reference evidence="2 3" key="1">
    <citation type="submission" date="2012-06" db="EMBL/GenBank/DDBJ databases">
        <title>Finished chromosome of genome of Microcoleus sp. PCC 7113.</title>
        <authorList>
            <consortium name="US DOE Joint Genome Institute"/>
            <person name="Gugger M."/>
            <person name="Coursin T."/>
            <person name="Rippka R."/>
            <person name="Tandeau De Marsac N."/>
            <person name="Huntemann M."/>
            <person name="Wei C.-L."/>
            <person name="Han J."/>
            <person name="Detter J.C."/>
            <person name="Han C."/>
            <person name="Tapia R."/>
            <person name="Chen A."/>
            <person name="Kyrpides N."/>
            <person name="Mavromatis K."/>
            <person name="Markowitz V."/>
            <person name="Szeto E."/>
            <person name="Ivanova N."/>
            <person name="Pagani I."/>
            <person name="Pati A."/>
            <person name="Goodwin L."/>
            <person name="Nordberg H.P."/>
            <person name="Cantor M.N."/>
            <person name="Hua S.X."/>
            <person name="Woyke T."/>
            <person name="Kerfeld C.A."/>
        </authorList>
    </citation>
    <scope>NUCLEOTIDE SEQUENCE [LARGE SCALE GENOMIC DNA]</scope>
    <source>
        <strain evidence="2 3">PCC 7113</strain>
    </source>
</reference>
<gene>
    <name evidence="2" type="ORF">Mic7113_6372</name>
</gene>
<evidence type="ECO:0000256" key="1">
    <source>
        <dbReference type="SAM" id="SignalP"/>
    </source>
</evidence>
<evidence type="ECO:0000313" key="3">
    <source>
        <dbReference type="Proteomes" id="UP000010471"/>
    </source>
</evidence>
<dbReference type="eggNOG" id="COG0515">
    <property type="taxonomic scope" value="Bacteria"/>
</dbReference>
<dbReference type="HOGENOM" id="CLU_1988834_0_0_3"/>
<keyword evidence="3" id="KW-1185">Reference proteome</keyword>
<protein>
    <submittedName>
        <fullName evidence="2">Uncharacterized protein</fullName>
    </submittedName>
</protein>
<name>K9WQ85_9CYAN</name>
<keyword evidence="1" id="KW-0732">Signal</keyword>
<dbReference type="Proteomes" id="UP000010471">
    <property type="component" value="Chromosome"/>
</dbReference>